<protein>
    <submittedName>
        <fullName evidence="2">Uncharacterized protein</fullName>
    </submittedName>
</protein>
<evidence type="ECO:0000313" key="2">
    <source>
        <dbReference type="EMBL" id="MDP9796358.1"/>
    </source>
</evidence>
<name>A0ABT9MY37_9ACTN</name>
<dbReference type="EMBL" id="JAUSRA010000001">
    <property type="protein sequence ID" value="MDP9796358.1"/>
    <property type="molecule type" value="Genomic_DNA"/>
</dbReference>
<proteinExistence type="predicted"/>
<keyword evidence="3" id="KW-1185">Reference proteome</keyword>
<accession>A0ABT9MY37</accession>
<sequence length="57" mass="5721">MAERANSLPDHATARHATARDATARHATASHATAPIVFSQPGASVMPYCSGGTSASG</sequence>
<comment type="caution">
    <text evidence="2">The sequence shown here is derived from an EMBL/GenBank/DDBJ whole genome shotgun (WGS) entry which is preliminary data.</text>
</comment>
<evidence type="ECO:0000313" key="3">
    <source>
        <dbReference type="Proteomes" id="UP001240984"/>
    </source>
</evidence>
<reference evidence="2 3" key="1">
    <citation type="submission" date="2023-07" db="EMBL/GenBank/DDBJ databases">
        <title>Sequencing the genomes of 1000 actinobacteria strains.</title>
        <authorList>
            <person name="Klenk H.-P."/>
        </authorList>
    </citation>
    <scope>NUCLEOTIDE SEQUENCE [LARGE SCALE GENOMIC DNA]</scope>
    <source>
        <strain evidence="2 3">DSM 44710</strain>
    </source>
</reference>
<feature type="compositionally biased region" description="Low complexity" evidence="1">
    <location>
        <begin position="25"/>
        <end position="34"/>
    </location>
</feature>
<dbReference type="Proteomes" id="UP001240984">
    <property type="component" value="Unassembled WGS sequence"/>
</dbReference>
<feature type="region of interest" description="Disordered" evidence="1">
    <location>
        <begin position="1"/>
        <end position="57"/>
    </location>
</feature>
<evidence type="ECO:0000256" key="1">
    <source>
        <dbReference type="SAM" id="MobiDB-lite"/>
    </source>
</evidence>
<organism evidence="2 3">
    <name type="scientific">Catenuloplanes nepalensis</name>
    <dbReference type="NCBI Taxonomy" id="587533"/>
    <lineage>
        <taxon>Bacteria</taxon>
        <taxon>Bacillati</taxon>
        <taxon>Actinomycetota</taxon>
        <taxon>Actinomycetes</taxon>
        <taxon>Micromonosporales</taxon>
        <taxon>Micromonosporaceae</taxon>
        <taxon>Catenuloplanes</taxon>
    </lineage>
</organism>
<gene>
    <name evidence="2" type="ORF">J2S43_004870</name>
</gene>